<name>A0AA37KIP1_9BACT</name>
<dbReference type="AlphaFoldDB" id="A0AA37KIP1"/>
<dbReference type="EMBL" id="BQOB01000001">
    <property type="protein sequence ID" value="GKH83289.1"/>
    <property type="molecule type" value="Genomic_DNA"/>
</dbReference>
<feature type="compositionally biased region" description="Basic and acidic residues" evidence="1">
    <location>
        <begin position="57"/>
        <end position="68"/>
    </location>
</feature>
<reference evidence="2" key="1">
    <citation type="submission" date="2022-01" db="EMBL/GenBank/DDBJ databases">
        <title>Novel bile acid biosynthetic pathways are enriched in the microbiome of centenarians.</title>
        <authorList>
            <person name="Sato Y."/>
            <person name="Atarashi K."/>
            <person name="Plichta R.D."/>
            <person name="Arai Y."/>
            <person name="Sasajima S."/>
            <person name="Kearney M.S."/>
            <person name="Suda W."/>
            <person name="Takeshita K."/>
            <person name="Sasaki T."/>
            <person name="Okamoto S."/>
            <person name="Skelly N.A."/>
            <person name="Okamura Y."/>
            <person name="Vlamakis H."/>
            <person name="Li Y."/>
            <person name="Tanoue T."/>
            <person name="Takei H."/>
            <person name="Nittono H."/>
            <person name="Narushima S."/>
            <person name="Irie J."/>
            <person name="Itoh H."/>
            <person name="Moriya K."/>
            <person name="Sugiura Y."/>
            <person name="Suematsu M."/>
            <person name="Moritoki N."/>
            <person name="Shibata S."/>
            <person name="Littman R.D."/>
            <person name="Fischbach A.M."/>
            <person name="Uwamino Y."/>
            <person name="Inoue T."/>
            <person name="Honda A."/>
            <person name="Hattori M."/>
            <person name="Murai T."/>
            <person name="Xavier J.R."/>
            <person name="Hirose N."/>
            <person name="Honda K."/>
        </authorList>
    </citation>
    <scope>NUCLEOTIDE SEQUENCE</scope>
    <source>
        <strain evidence="2">CE91-St7</strain>
    </source>
</reference>
<evidence type="ECO:0000313" key="3">
    <source>
        <dbReference type="Proteomes" id="UP001055104"/>
    </source>
</evidence>
<evidence type="ECO:0000313" key="2">
    <source>
        <dbReference type="EMBL" id="GKH83289.1"/>
    </source>
</evidence>
<gene>
    <name evidence="2" type="ORF">CE91St7_41730</name>
</gene>
<evidence type="ECO:0000256" key="1">
    <source>
        <dbReference type="SAM" id="MobiDB-lite"/>
    </source>
</evidence>
<sequence>MLRRSPCAAFPEHTFRNNDRGLGQDPAGPSCIAGRTAGAPAQAEEKGEADQVQGVGTRHDRQQSESKQKNSKKK</sequence>
<comment type="caution">
    <text evidence="2">The sequence shown here is derived from an EMBL/GenBank/DDBJ whole genome shotgun (WGS) entry which is preliminary data.</text>
</comment>
<proteinExistence type="predicted"/>
<protein>
    <submittedName>
        <fullName evidence="2">Uncharacterized protein</fullName>
    </submittedName>
</protein>
<dbReference type="Proteomes" id="UP001055104">
    <property type="component" value="Unassembled WGS sequence"/>
</dbReference>
<accession>A0AA37KIP1</accession>
<feature type="region of interest" description="Disordered" evidence="1">
    <location>
        <begin position="1"/>
        <end position="74"/>
    </location>
</feature>
<organism evidence="2 3">
    <name type="scientific">Phocaeicola dorei</name>
    <dbReference type="NCBI Taxonomy" id="357276"/>
    <lineage>
        <taxon>Bacteria</taxon>
        <taxon>Pseudomonadati</taxon>
        <taxon>Bacteroidota</taxon>
        <taxon>Bacteroidia</taxon>
        <taxon>Bacteroidales</taxon>
        <taxon>Bacteroidaceae</taxon>
        <taxon>Phocaeicola</taxon>
    </lineage>
</organism>